<protein>
    <submittedName>
        <fullName evidence="2">Uncharacterized protein</fullName>
    </submittedName>
</protein>
<evidence type="ECO:0000313" key="3">
    <source>
        <dbReference type="Proteomes" id="UP000003344"/>
    </source>
</evidence>
<accession>D2ZVW9</accession>
<reference evidence="2 3" key="1">
    <citation type="submission" date="2009-10" db="EMBL/GenBank/DDBJ databases">
        <authorList>
            <person name="Weinstock G."/>
            <person name="Sodergren E."/>
            <person name="Clifton S."/>
            <person name="Fulton L."/>
            <person name="Fulton B."/>
            <person name="Courtney L."/>
            <person name="Fronick C."/>
            <person name="Harrison M."/>
            <person name="Strong C."/>
            <person name="Farmer C."/>
            <person name="Delahaunty K."/>
            <person name="Markovic C."/>
            <person name="Hall O."/>
            <person name="Minx P."/>
            <person name="Tomlinson C."/>
            <person name="Mitreva M."/>
            <person name="Nelson J."/>
            <person name="Hou S."/>
            <person name="Wollam A."/>
            <person name="Pepin K.H."/>
            <person name="Johnson M."/>
            <person name="Bhonagiri V."/>
            <person name="Nash W.E."/>
            <person name="Warren W."/>
            <person name="Chinwalla A."/>
            <person name="Mardis E.R."/>
            <person name="Wilson R.K."/>
        </authorList>
    </citation>
    <scope>NUCLEOTIDE SEQUENCE [LARGE SCALE GENOMIC DNA]</scope>
    <source>
        <strain evidence="3">ATCC 25996 / DSM 4631 / NCTC 10774 / M26</strain>
    </source>
</reference>
<sequence length="48" mass="5472">MCGKDRLNLTALSFSDDPGRLKAPFQSLFPNPTPNSSHNQTRRINKWN</sequence>
<feature type="compositionally biased region" description="Polar residues" evidence="1">
    <location>
        <begin position="28"/>
        <end position="39"/>
    </location>
</feature>
<comment type="caution">
    <text evidence="2">The sequence shown here is derived from an EMBL/GenBank/DDBJ whole genome shotgun (WGS) entry which is preliminary data.</text>
</comment>
<gene>
    <name evidence="2" type="ORF">NEIMUCOT_04762</name>
</gene>
<dbReference type="STRING" id="546266.NEIMUCOT_04762"/>
<organism evidence="2 3">
    <name type="scientific">Neisseria mucosa (strain ATCC 25996 / DSM 4631 / NCTC 10774 / M26)</name>
    <dbReference type="NCBI Taxonomy" id="546266"/>
    <lineage>
        <taxon>Bacteria</taxon>
        <taxon>Pseudomonadati</taxon>
        <taxon>Pseudomonadota</taxon>
        <taxon>Betaproteobacteria</taxon>
        <taxon>Neisseriales</taxon>
        <taxon>Neisseriaceae</taxon>
        <taxon>Neisseria</taxon>
    </lineage>
</organism>
<feature type="region of interest" description="Disordered" evidence="1">
    <location>
        <begin position="23"/>
        <end position="48"/>
    </location>
</feature>
<evidence type="ECO:0000256" key="1">
    <source>
        <dbReference type="SAM" id="MobiDB-lite"/>
    </source>
</evidence>
<proteinExistence type="predicted"/>
<evidence type="ECO:0000313" key="2">
    <source>
        <dbReference type="EMBL" id="EFC88713.1"/>
    </source>
</evidence>
<name>D2ZVW9_NEIM2</name>
<dbReference type="AlphaFoldDB" id="D2ZVW9"/>
<dbReference type="Proteomes" id="UP000003344">
    <property type="component" value="Unassembled WGS sequence"/>
</dbReference>
<dbReference type="EMBL" id="ACDX02000006">
    <property type="protein sequence ID" value="EFC88713.1"/>
    <property type="molecule type" value="Genomic_DNA"/>
</dbReference>